<proteinExistence type="predicted"/>
<keyword evidence="2" id="KW-1185">Reference proteome</keyword>
<name>A0ABX6IGW1_9ACTN</name>
<organism evidence="1 2">
    <name type="scientific">Gordonia pseudamarae</name>
    <dbReference type="NCBI Taxonomy" id="2831662"/>
    <lineage>
        <taxon>Bacteria</taxon>
        <taxon>Bacillati</taxon>
        <taxon>Actinomycetota</taxon>
        <taxon>Actinomycetes</taxon>
        <taxon>Mycobacteriales</taxon>
        <taxon>Gordoniaceae</taxon>
        <taxon>Gordonia</taxon>
    </lineage>
</organism>
<gene>
    <name evidence="1" type="ORF">GII31_06090</name>
</gene>
<dbReference type="RefSeq" id="WP_260840336.1">
    <property type="nucleotide sequence ID" value="NZ_CP045809.1"/>
</dbReference>
<sequence>MTSTHLFDARVAALRECLSVFVGGKGPITTRPLPIADRPWLTSLQPRLRRELEDLESAAAQERTDSAGELALIEWLSRRSVDEARAALAEDPVHRLATGPHRRPTVTDTEWKALGNIVFGPGTPVTTVITAIGPAATGVLLATARAQRLAQPAEARPALWRDVAVMMPLRLETKFDADPAGTTTMRLRIIPDEASVLRHDPDPTATEIELLQAFWQHLHDSLDEAVRALPVSTWPAHEKYALAPWEALCHQVGGARAAWLAGTFATTVDGGVVTVTPEKPPVDHDVPPNRVGGLPETIGIWCEFTGSEPRLIATTAPIDTSALVLDAFAAGGIDGDHFADEDRWWMSFDAACQAGLGVTCTLPDGATPSDISAIYAVGIGASDPADHFAQLADSGELARVALGTATNAVDGAATTDLGSDPEGWYQLMRRRLDGGYGEGDLASALTGRPDGFGPVPGNSGPTGLDRLLVTCAWPTLWGHHFRDLWGFGDDSDALGIWAMDNLAPQGPIPPIRIAEQPYGILPTSTMGRWQVDTDEPDGRCEPDIRDVLWELRSRAIDAVRSQDHPTVVGATTEQLMELIGADGVSHAYTYRPFLSPGHWANLYTTVGLDPSGIADRAGELYASAGKAYLGRQVAIPLLGTADFNELTLPLVVPTQWPEWEDLSWERDDQGHRVLPIPVGEAMARIVEEIARFGSRAPVMWGRQGGERQFMPDSLLVRILWQSLMHAQRNSATATAQSQARLIAETLPRSFGELSHELATPGIIPDVERALRATLDTATHRIDPWFTAMAARRLRTLAGAPSTRYRLGAFGWVDGPIRPATRTTSPGLVHAPSHAQALTAAILRDAAVSSATEDPTDADRWSMRLDSARVRLAGEIADDVRIGCHPFEAIGRQVERVIADQDDIKQVRGKFPMRRGREDAATVCHGPAALAGLLNPPGSVPPIPMSDSRRGGLEALRQALDAYADLLIAEGVHQVVCGRPDAAGAVMDAAAGLAPPPTLNSIRTPLTAHPLRTTVLSIVPVGQPGSPSPATLADPSVAAALESRIGAAEAWTWTADDRQPPRAVSLLDLGLSPIDATLLSSETLAGLAACRLGVDEVAEHSSGVQMHRRARDFVTSLGGPAFFSEIVSDTTNADADVISALDAEIIEDLLGRYTALRAAATTASAELAEAITGDRRAQGAALFTALLWGVVPHTDSDVTASVRAVTLGVEPPAGSTIIDDAALAELVDQARSALGNRIATAPTLPAPGPGRDLPRADESLATAISELASPEGTLAVLSTVSVQNLLALGELVRTPDHDLDDWLATVAAVRPHMARIEAAQFEPAPALSIAWSNAPQDHWQTKALAEFIDQQHHLTQPGGMIKRFVAAFSTAEVTLDGLADRRLAVGLVDSWTESAPRSRQTTTAAFGFDAPGARAPQAILIAVPPSLGSFGAEFDEQQLVEVVADTRLGVHARAARIQDMGDYQAAIGTAMIAARGQLGHGISLDIDTSFHLPA</sequence>
<evidence type="ECO:0000313" key="1">
    <source>
        <dbReference type="EMBL" id="QHN34535.1"/>
    </source>
</evidence>
<accession>A0ABX6IGW1</accession>
<evidence type="ECO:0000313" key="2">
    <source>
        <dbReference type="Proteomes" id="UP001059836"/>
    </source>
</evidence>
<reference evidence="1" key="1">
    <citation type="journal article" date="2021" name="Nat. Microbiol.">
        <title>Cocultivation of an ultrasmall environmental parasitic bacterium with lytic ability against bacteria associated with wastewater foams.</title>
        <authorList>
            <person name="Batinovic S."/>
            <person name="Rose J.J.A."/>
            <person name="Ratcliffe J."/>
            <person name="Seviour R.J."/>
            <person name="Petrovski S."/>
        </authorList>
    </citation>
    <scope>NUCLEOTIDE SEQUENCE</scope>
    <source>
        <strain evidence="1">CON9</strain>
    </source>
</reference>
<dbReference type="EMBL" id="CP045809">
    <property type="protein sequence ID" value="QHN34535.1"/>
    <property type="molecule type" value="Genomic_DNA"/>
</dbReference>
<protein>
    <submittedName>
        <fullName evidence="1">Uncharacterized protein</fullName>
    </submittedName>
</protein>
<dbReference type="Proteomes" id="UP001059836">
    <property type="component" value="Chromosome"/>
</dbReference>